<protein>
    <submittedName>
        <fullName evidence="1">Uncharacterized protein</fullName>
    </submittedName>
</protein>
<accession>A0A9Q0YP13</accession>
<organism evidence="1 2">
    <name type="scientific">Holothuria leucospilota</name>
    <name type="common">Black long sea cucumber</name>
    <name type="synonym">Mertensiothuria leucospilota</name>
    <dbReference type="NCBI Taxonomy" id="206669"/>
    <lineage>
        <taxon>Eukaryota</taxon>
        <taxon>Metazoa</taxon>
        <taxon>Echinodermata</taxon>
        <taxon>Eleutherozoa</taxon>
        <taxon>Echinozoa</taxon>
        <taxon>Holothuroidea</taxon>
        <taxon>Aspidochirotacea</taxon>
        <taxon>Aspidochirotida</taxon>
        <taxon>Holothuriidae</taxon>
        <taxon>Holothuria</taxon>
    </lineage>
</organism>
<proteinExistence type="predicted"/>
<keyword evidence="2" id="KW-1185">Reference proteome</keyword>
<dbReference type="Proteomes" id="UP001152320">
    <property type="component" value="Chromosome 19"/>
</dbReference>
<comment type="caution">
    <text evidence="1">The sequence shown here is derived from an EMBL/GenBank/DDBJ whole genome shotgun (WGS) entry which is preliminary data.</text>
</comment>
<gene>
    <name evidence="1" type="ORF">HOLleu_36701</name>
</gene>
<sequence>MFLHASNASKDHDAIIIRSPDTDVAVLGITLNHAIPAKLYLDIGSKNQRRLLNLGEIASSLGEMRAGALLGFHAFTGCDAVSSFYGKDACGCDKCVNQMEESDFSDDGGQESDEEEEAL</sequence>
<dbReference type="EMBL" id="JAIZAY010000019">
    <property type="protein sequence ID" value="KAJ8024074.1"/>
    <property type="molecule type" value="Genomic_DNA"/>
</dbReference>
<dbReference type="AlphaFoldDB" id="A0A9Q0YP13"/>
<dbReference type="OrthoDB" id="6430887at2759"/>
<evidence type="ECO:0000313" key="2">
    <source>
        <dbReference type="Proteomes" id="UP001152320"/>
    </source>
</evidence>
<reference evidence="1" key="1">
    <citation type="submission" date="2021-10" db="EMBL/GenBank/DDBJ databases">
        <title>Tropical sea cucumber genome reveals ecological adaptation and Cuvierian tubules defense mechanism.</title>
        <authorList>
            <person name="Chen T."/>
        </authorList>
    </citation>
    <scope>NUCLEOTIDE SEQUENCE</scope>
    <source>
        <strain evidence="1">Nanhai2018</strain>
        <tissue evidence="1">Muscle</tissue>
    </source>
</reference>
<name>A0A9Q0YP13_HOLLE</name>
<evidence type="ECO:0000313" key="1">
    <source>
        <dbReference type="EMBL" id="KAJ8024074.1"/>
    </source>
</evidence>